<protein>
    <recommendedName>
        <fullName evidence="4">Transmembrane protein</fullName>
    </recommendedName>
</protein>
<sequence length="91" mass="10284">MKKKKSLVDIENDHSRSFMLGGHMFAIITFSIKSFSSFSILTNLIFLQLLLLHANLLLSLLIPSLLLFQVTCKCDFFPLNFICIYSATIGP</sequence>
<organism evidence="2 3">
    <name type="scientific">Populus trichocarpa</name>
    <name type="common">Western balsam poplar</name>
    <name type="synonym">Populus balsamifera subsp. trichocarpa</name>
    <dbReference type="NCBI Taxonomy" id="3694"/>
    <lineage>
        <taxon>Eukaryota</taxon>
        <taxon>Viridiplantae</taxon>
        <taxon>Streptophyta</taxon>
        <taxon>Embryophyta</taxon>
        <taxon>Tracheophyta</taxon>
        <taxon>Spermatophyta</taxon>
        <taxon>Magnoliopsida</taxon>
        <taxon>eudicotyledons</taxon>
        <taxon>Gunneridae</taxon>
        <taxon>Pentapetalae</taxon>
        <taxon>rosids</taxon>
        <taxon>fabids</taxon>
        <taxon>Malpighiales</taxon>
        <taxon>Salicaceae</taxon>
        <taxon>Saliceae</taxon>
        <taxon>Populus</taxon>
    </lineage>
</organism>
<name>A0A2K1WW86_POPTR</name>
<evidence type="ECO:0000256" key="1">
    <source>
        <dbReference type="SAM" id="Phobius"/>
    </source>
</evidence>
<feature type="transmembrane region" description="Helical" evidence="1">
    <location>
        <begin position="20"/>
        <end position="40"/>
    </location>
</feature>
<keyword evidence="1" id="KW-1133">Transmembrane helix</keyword>
<evidence type="ECO:0008006" key="4">
    <source>
        <dbReference type="Google" id="ProtNLM"/>
    </source>
</evidence>
<accession>A0A2K1WW86</accession>
<dbReference type="InParanoid" id="A0A2K1WW86"/>
<evidence type="ECO:0000313" key="2">
    <source>
        <dbReference type="EMBL" id="PNS92791.1"/>
    </source>
</evidence>
<keyword evidence="3" id="KW-1185">Reference proteome</keyword>
<reference evidence="2 3" key="1">
    <citation type="journal article" date="2006" name="Science">
        <title>The genome of black cottonwood, Populus trichocarpa (Torr. &amp; Gray).</title>
        <authorList>
            <person name="Tuskan G.A."/>
            <person name="Difazio S."/>
            <person name="Jansson S."/>
            <person name="Bohlmann J."/>
            <person name="Grigoriev I."/>
            <person name="Hellsten U."/>
            <person name="Putnam N."/>
            <person name="Ralph S."/>
            <person name="Rombauts S."/>
            <person name="Salamov A."/>
            <person name="Schein J."/>
            <person name="Sterck L."/>
            <person name="Aerts A."/>
            <person name="Bhalerao R.R."/>
            <person name="Bhalerao R.P."/>
            <person name="Blaudez D."/>
            <person name="Boerjan W."/>
            <person name="Brun A."/>
            <person name="Brunner A."/>
            <person name="Busov V."/>
            <person name="Campbell M."/>
            <person name="Carlson J."/>
            <person name="Chalot M."/>
            <person name="Chapman J."/>
            <person name="Chen G.L."/>
            <person name="Cooper D."/>
            <person name="Coutinho P.M."/>
            <person name="Couturier J."/>
            <person name="Covert S."/>
            <person name="Cronk Q."/>
            <person name="Cunningham R."/>
            <person name="Davis J."/>
            <person name="Degroeve S."/>
            <person name="Dejardin A."/>
            <person name="Depamphilis C."/>
            <person name="Detter J."/>
            <person name="Dirks B."/>
            <person name="Dubchak I."/>
            <person name="Duplessis S."/>
            <person name="Ehlting J."/>
            <person name="Ellis B."/>
            <person name="Gendler K."/>
            <person name="Goodstein D."/>
            <person name="Gribskov M."/>
            <person name="Grimwood J."/>
            <person name="Groover A."/>
            <person name="Gunter L."/>
            <person name="Hamberger B."/>
            <person name="Heinze B."/>
            <person name="Helariutta Y."/>
            <person name="Henrissat B."/>
            <person name="Holligan D."/>
            <person name="Holt R."/>
            <person name="Huang W."/>
            <person name="Islam-Faridi N."/>
            <person name="Jones S."/>
            <person name="Jones-Rhoades M."/>
            <person name="Jorgensen R."/>
            <person name="Joshi C."/>
            <person name="Kangasjarvi J."/>
            <person name="Karlsson J."/>
            <person name="Kelleher C."/>
            <person name="Kirkpatrick R."/>
            <person name="Kirst M."/>
            <person name="Kohler A."/>
            <person name="Kalluri U."/>
            <person name="Larimer F."/>
            <person name="Leebens-Mack J."/>
            <person name="Leple J.C."/>
            <person name="Locascio P."/>
            <person name="Lou Y."/>
            <person name="Lucas S."/>
            <person name="Martin F."/>
            <person name="Montanini B."/>
            <person name="Napoli C."/>
            <person name="Nelson D.R."/>
            <person name="Nelson C."/>
            <person name="Nieminen K."/>
            <person name="Nilsson O."/>
            <person name="Pereda V."/>
            <person name="Peter G."/>
            <person name="Philippe R."/>
            <person name="Pilate G."/>
            <person name="Poliakov A."/>
            <person name="Razumovskaya J."/>
            <person name="Richardson P."/>
            <person name="Rinaldi C."/>
            <person name="Ritland K."/>
            <person name="Rouze P."/>
            <person name="Ryaboy D."/>
            <person name="Schmutz J."/>
            <person name="Schrader J."/>
            <person name="Segerman B."/>
            <person name="Shin H."/>
            <person name="Siddiqui A."/>
            <person name="Sterky F."/>
            <person name="Terry A."/>
            <person name="Tsai C.J."/>
            <person name="Uberbacher E."/>
            <person name="Unneberg P."/>
            <person name="Vahala J."/>
            <person name="Wall K."/>
            <person name="Wessler S."/>
            <person name="Yang G."/>
            <person name="Yin T."/>
            <person name="Douglas C."/>
            <person name="Marra M."/>
            <person name="Sandberg G."/>
            <person name="Van de Peer Y."/>
            <person name="Rokhsar D."/>
        </authorList>
    </citation>
    <scope>NUCLEOTIDE SEQUENCE [LARGE SCALE GENOMIC DNA]</scope>
    <source>
        <strain evidence="3">cv. Nisqually</strain>
    </source>
</reference>
<dbReference type="EMBL" id="CM009307">
    <property type="protein sequence ID" value="PNS92791.1"/>
    <property type="molecule type" value="Genomic_DNA"/>
</dbReference>
<proteinExistence type="predicted"/>
<keyword evidence="1" id="KW-0472">Membrane</keyword>
<keyword evidence="1" id="KW-0812">Transmembrane</keyword>
<dbReference type="AlphaFoldDB" id="A0A2K1WW86"/>
<evidence type="ECO:0000313" key="3">
    <source>
        <dbReference type="Proteomes" id="UP000006729"/>
    </source>
</evidence>
<dbReference type="Proteomes" id="UP000006729">
    <property type="component" value="Chromosome 18"/>
</dbReference>
<gene>
    <name evidence="2" type="ORF">POPTR_018G054300</name>
</gene>
<feature type="transmembrane region" description="Helical" evidence="1">
    <location>
        <begin position="46"/>
        <end position="68"/>
    </location>
</feature>